<feature type="compositionally biased region" description="Polar residues" evidence="1">
    <location>
        <begin position="95"/>
        <end position="104"/>
    </location>
</feature>
<dbReference type="EMBL" id="CACTIH010000028">
    <property type="protein sequence ID" value="CAA2936448.1"/>
    <property type="molecule type" value="Genomic_DNA"/>
</dbReference>
<feature type="compositionally biased region" description="Low complexity" evidence="1">
    <location>
        <begin position="670"/>
        <end position="703"/>
    </location>
</feature>
<evidence type="ECO:0000256" key="1">
    <source>
        <dbReference type="SAM" id="MobiDB-lite"/>
    </source>
</evidence>
<organism evidence="2 3">
    <name type="scientific">Olea europaea subsp. europaea</name>
    <dbReference type="NCBI Taxonomy" id="158383"/>
    <lineage>
        <taxon>Eukaryota</taxon>
        <taxon>Viridiplantae</taxon>
        <taxon>Streptophyta</taxon>
        <taxon>Embryophyta</taxon>
        <taxon>Tracheophyta</taxon>
        <taxon>Spermatophyta</taxon>
        <taxon>Magnoliopsida</taxon>
        <taxon>eudicotyledons</taxon>
        <taxon>Gunneridae</taxon>
        <taxon>Pentapetalae</taxon>
        <taxon>asterids</taxon>
        <taxon>lamiids</taxon>
        <taxon>Lamiales</taxon>
        <taxon>Oleaceae</taxon>
        <taxon>Oleeae</taxon>
        <taxon>Olea</taxon>
    </lineage>
</organism>
<dbReference type="Pfam" id="PF01803">
    <property type="entry name" value="LIM_bind"/>
    <property type="match status" value="1"/>
</dbReference>
<evidence type="ECO:0008006" key="4">
    <source>
        <dbReference type="Google" id="ProtNLM"/>
    </source>
</evidence>
<keyword evidence="3" id="KW-1185">Reference proteome</keyword>
<feature type="region of interest" description="Disordered" evidence="1">
    <location>
        <begin position="651"/>
        <end position="737"/>
    </location>
</feature>
<dbReference type="Proteomes" id="UP000594638">
    <property type="component" value="Unassembled WGS sequence"/>
</dbReference>
<sequence>MVPQGPPNQHGGSQLIPPSLLRSNSSLLGGQRGGISSQNAFPPLVSQQNQFNMNMLGNGPNVSSLLHQSFGNGGPSSGNQRVLIDNVAETDPLSSVSNGMGFNQSSSSCMSSSITMNPNSSGQVQGQQQLPTTSSNQMLTDQKQVQQLDPNNFQYNQQQFSVHENPQQKQQQQLQTMQAGLGGVGTVKLEQQVMHDQTSQQLHALRNLGTVKLEPQQLPNMRSLANVKVEPQHSEASLFLQQQQQQQQQQHLLSRQSSQMAAAAQIFHQQKLIQIQHQQQQQLLKSMPQQRSPMQAQLQLQPIRSPVKPIYEPGMCARRLTHYMYQQQHRPEDNNIEFWRKFVAEYFAPNAKKKWCVSMYGSCRQTTGVFPQAVWHCEICNRKPGRGFEATFEVLPRLFKIKYESGTLEELLYIDMPREYQNSSGQIVLDYAKAIQESVFEQLRVVRDGQLRIVFSPDLKICSWEFCARRHEELIPRKLLIPQVSQLGVAAQKYQAATQNASSNTASPELQNNYNVFVASARQLAKSLEVPLVNDLGYTKRYVRCLQISEVVNSMKDLIDYSRETGTGPMESLAKFPRSTNPSPGLQGQPQLSETRLRQQQQQAVGQNSDTDNMHLASINGMPANNALNSGTVTSSANTIVGLLHQNSMNSRQQNPMLGTNVPYSGNSIQMPSPGSSSAMPQPQPSASPFQSPTSSSSNNPQQMAHSGLSGGAQMNSNSPNISMQQPGLSGDLDANDSQSSVQKILYEMRMTSSQIGGGGMMGVGTMGNDARNVNGILSSNNNGGLLRNGVANGNLGFGGAGFGVSGNGLSHSTIVNGTRPPPGNNSMSMNGGAGMTVARDPSMNQPQQDLSNQLLGLGAFNGFNDLQFDWKPSP</sequence>
<comment type="caution">
    <text evidence="2">The sequence shown here is derived from an EMBL/GenBank/DDBJ whole genome shotgun (WGS) entry which is preliminary data.</text>
</comment>
<protein>
    <recommendedName>
        <fullName evidence="4">Transcriptional corepressor SEUSS</fullName>
    </recommendedName>
</protein>
<feature type="region of interest" description="Disordered" evidence="1">
    <location>
        <begin position="95"/>
        <end position="134"/>
    </location>
</feature>
<evidence type="ECO:0000313" key="2">
    <source>
        <dbReference type="EMBL" id="CAA2936448.1"/>
    </source>
</evidence>
<feature type="region of interest" description="Disordered" evidence="1">
    <location>
        <begin position="1"/>
        <end position="42"/>
    </location>
</feature>
<feature type="compositionally biased region" description="Low complexity" evidence="1">
    <location>
        <begin position="19"/>
        <end position="29"/>
    </location>
</feature>
<feature type="compositionally biased region" description="Polar residues" evidence="1">
    <location>
        <begin position="651"/>
        <end position="669"/>
    </location>
</feature>
<feature type="region of interest" description="Disordered" evidence="1">
    <location>
        <begin position="569"/>
        <end position="630"/>
    </location>
</feature>
<dbReference type="AlphaFoldDB" id="A0A8S0PC88"/>
<dbReference type="InterPro" id="IPR029005">
    <property type="entry name" value="LIM-bd/SEUSS"/>
</dbReference>
<dbReference type="Gramene" id="OE9A059975T1">
    <property type="protein sequence ID" value="OE9A059975C1"/>
    <property type="gene ID" value="OE9A059975"/>
</dbReference>
<feature type="compositionally biased region" description="Polar residues" evidence="1">
    <location>
        <begin position="114"/>
        <end position="134"/>
    </location>
</feature>
<proteinExistence type="predicted"/>
<feature type="compositionally biased region" description="Polar residues" evidence="1">
    <location>
        <begin position="578"/>
        <end position="594"/>
    </location>
</feature>
<evidence type="ECO:0000313" key="3">
    <source>
        <dbReference type="Proteomes" id="UP000594638"/>
    </source>
</evidence>
<gene>
    <name evidence="2" type="ORF">OLEA9_A059975</name>
</gene>
<reference evidence="2 3" key="1">
    <citation type="submission" date="2019-12" db="EMBL/GenBank/DDBJ databases">
        <authorList>
            <person name="Alioto T."/>
            <person name="Alioto T."/>
            <person name="Gomez Garrido J."/>
        </authorList>
    </citation>
    <scope>NUCLEOTIDE SEQUENCE [LARGE SCALE GENOMIC DNA]</scope>
</reference>
<feature type="compositionally biased region" description="Polar residues" evidence="1">
    <location>
        <begin position="713"/>
        <end position="728"/>
    </location>
</feature>
<name>A0A8S0PC88_OLEEU</name>
<dbReference type="OrthoDB" id="774557at2759"/>
<accession>A0A8S0PC88</accession>
<dbReference type="PANTHER" id="PTHR10378">
    <property type="entry name" value="LIM DOMAIN-BINDING PROTEIN"/>
    <property type="match status" value="1"/>
</dbReference>